<dbReference type="AlphaFoldDB" id="A0A7R9B6C9"/>
<keyword evidence="2" id="KW-0539">Nucleus</keyword>
<keyword evidence="2" id="KW-0238">DNA-binding</keyword>
<sequence>MVVSAMMKSVSPQLSPSGAGSRVIRISPDQEQTLEAQFSRVKNPHPTDLVLLAAETGLDERDVQLASLMLKRRKFEMNKENKNKAHNLKKKSCQKEDNLKKVIMTMSELKKLREYSLNIRYDQGQGLNTREFVLDSMLKLSFRYHSGRWGSTFFDGYWSKMSEQASHITIVIQLCSYERLERGIEILDPFLKKLIEF</sequence>
<gene>
    <name evidence="5" type="ORF">TSIB3V08_LOCUS10402</name>
</gene>
<evidence type="ECO:0000256" key="2">
    <source>
        <dbReference type="RuleBase" id="RU000682"/>
    </source>
</evidence>
<dbReference type="GO" id="GO:0003677">
    <property type="term" value="F:DNA binding"/>
    <property type="evidence" value="ECO:0007669"/>
    <property type="project" value="UniProtKB-KW"/>
</dbReference>
<reference evidence="5" key="1">
    <citation type="submission" date="2020-11" db="EMBL/GenBank/DDBJ databases">
        <authorList>
            <person name="Tran Van P."/>
        </authorList>
    </citation>
    <scope>NUCLEOTIDE SEQUENCE</scope>
</reference>
<dbReference type="SUPFAM" id="SSF46689">
    <property type="entry name" value="Homeodomain-like"/>
    <property type="match status" value="1"/>
</dbReference>
<protein>
    <recommendedName>
        <fullName evidence="4">Homeobox domain-containing protein</fullName>
    </recommendedName>
</protein>
<evidence type="ECO:0000256" key="1">
    <source>
        <dbReference type="ARBA" id="ARBA00004123"/>
    </source>
</evidence>
<accession>A0A7R9B6C9</accession>
<dbReference type="GO" id="GO:0005634">
    <property type="term" value="C:nucleus"/>
    <property type="evidence" value="ECO:0007669"/>
    <property type="project" value="UniProtKB-SubCell"/>
</dbReference>
<comment type="subcellular location">
    <subcellularLocation>
        <location evidence="1 2">Nucleus</location>
    </subcellularLocation>
</comment>
<evidence type="ECO:0000256" key="3">
    <source>
        <dbReference type="SAM" id="MobiDB-lite"/>
    </source>
</evidence>
<dbReference type="InterPro" id="IPR001356">
    <property type="entry name" value="HD"/>
</dbReference>
<dbReference type="Pfam" id="PF00046">
    <property type="entry name" value="Homeodomain"/>
    <property type="match status" value="1"/>
</dbReference>
<proteinExistence type="predicted"/>
<feature type="region of interest" description="Disordered" evidence="3">
    <location>
        <begin position="1"/>
        <end position="21"/>
    </location>
</feature>
<organism evidence="5">
    <name type="scientific">Timema shepardi</name>
    <name type="common">Walking stick</name>
    <dbReference type="NCBI Taxonomy" id="629360"/>
    <lineage>
        <taxon>Eukaryota</taxon>
        <taxon>Metazoa</taxon>
        <taxon>Ecdysozoa</taxon>
        <taxon>Arthropoda</taxon>
        <taxon>Hexapoda</taxon>
        <taxon>Insecta</taxon>
        <taxon>Pterygota</taxon>
        <taxon>Neoptera</taxon>
        <taxon>Polyneoptera</taxon>
        <taxon>Phasmatodea</taxon>
        <taxon>Timematodea</taxon>
        <taxon>Timematoidea</taxon>
        <taxon>Timematidae</taxon>
        <taxon>Timema</taxon>
    </lineage>
</organism>
<keyword evidence="2" id="KW-0371">Homeobox</keyword>
<dbReference type="CDD" id="cd00086">
    <property type="entry name" value="homeodomain"/>
    <property type="match status" value="1"/>
</dbReference>
<feature type="domain" description="Homeobox" evidence="4">
    <location>
        <begin position="25"/>
        <end position="64"/>
    </location>
</feature>
<dbReference type="InterPro" id="IPR009057">
    <property type="entry name" value="Homeodomain-like_sf"/>
</dbReference>
<evidence type="ECO:0000313" key="5">
    <source>
        <dbReference type="EMBL" id="CAD7266383.1"/>
    </source>
</evidence>
<dbReference type="EMBL" id="OC006902">
    <property type="protein sequence ID" value="CAD7266383.1"/>
    <property type="molecule type" value="Genomic_DNA"/>
</dbReference>
<evidence type="ECO:0000259" key="4">
    <source>
        <dbReference type="Pfam" id="PF00046"/>
    </source>
</evidence>
<name>A0A7R9B6C9_TIMSH</name>